<gene>
    <name evidence="2" type="ORF">IB285_14700</name>
</gene>
<evidence type="ECO:0000313" key="2">
    <source>
        <dbReference type="EMBL" id="MBD2843508.1"/>
    </source>
</evidence>
<keyword evidence="3" id="KW-1185">Reference proteome</keyword>
<comment type="caution">
    <text evidence="2">The sequence shown here is derived from an EMBL/GenBank/DDBJ whole genome shotgun (WGS) entry which is preliminary data.</text>
</comment>
<organism evidence="2 3">
    <name type="scientific">Erythrobacter rubeus</name>
    <dbReference type="NCBI Taxonomy" id="2760803"/>
    <lineage>
        <taxon>Bacteria</taxon>
        <taxon>Pseudomonadati</taxon>
        <taxon>Pseudomonadota</taxon>
        <taxon>Alphaproteobacteria</taxon>
        <taxon>Sphingomonadales</taxon>
        <taxon>Erythrobacteraceae</taxon>
        <taxon>Erythrobacter/Porphyrobacter group</taxon>
        <taxon>Erythrobacter</taxon>
    </lineage>
</organism>
<dbReference type="RefSeq" id="WP_190788863.1">
    <property type="nucleotide sequence ID" value="NZ_JACXLC010000001.1"/>
</dbReference>
<feature type="compositionally biased region" description="Basic and acidic residues" evidence="1">
    <location>
        <begin position="70"/>
        <end position="80"/>
    </location>
</feature>
<feature type="region of interest" description="Disordered" evidence="1">
    <location>
        <begin position="69"/>
        <end position="88"/>
    </location>
</feature>
<reference evidence="2 3" key="1">
    <citation type="submission" date="2020-09" db="EMBL/GenBank/DDBJ databases">
        <authorList>
            <person name="Yoon J.-W."/>
        </authorList>
    </citation>
    <scope>NUCLEOTIDE SEQUENCE [LARGE SCALE GENOMIC DNA]</scope>
    <source>
        <strain evidence="2 3">KMU-140</strain>
    </source>
</reference>
<accession>A0ABR8KWB0</accession>
<dbReference type="Proteomes" id="UP000635384">
    <property type="component" value="Unassembled WGS sequence"/>
</dbReference>
<evidence type="ECO:0000313" key="3">
    <source>
        <dbReference type="Proteomes" id="UP000635384"/>
    </source>
</evidence>
<proteinExistence type="predicted"/>
<evidence type="ECO:0000256" key="1">
    <source>
        <dbReference type="SAM" id="MobiDB-lite"/>
    </source>
</evidence>
<name>A0ABR8KWB0_9SPHN</name>
<protein>
    <submittedName>
        <fullName evidence="2">Uncharacterized protein</fullName>
    </submittedName>
</protein>
<sequence>MPQDIFLPRCHPHMLGEDGHVDLARCEELAADMADLKELGVILTLVASYAVGTDRYSNLSDALAQARANRSADTKLDTRAKGRLINGH</sequence>
<dbReference type="EMBL" id="JACXLC010000001">
    <property type="protein sequence ID" value="MBD2843508.1"/>
    <property type="molecule type" value="Genomic_DNA"/>
</dbReference>